<evidence type="ECO:0000313" key="2">
    <source>
        <dbReference type="Proteomes" id="UP000004095"/>
    </source>
</evidence>
<dbReference type="AlphaFoldDB" id="A1ZRM9"/>
<comment type="caution">
    <text evidence="1">The sequence shown here is derived from an EMBL/GenBank/DDBJ whole genome shotgun (WGS) entry which is preliminary data.</text>
</comment>
<accession>A1ZRM9</accession>
<evidence type="ECO:0000313" key="1">
    <source>
        <dbReference type="EMBL" id="EAY26934.1"/>
    </source>
</evidence>
<protein>
    <submittedName>
        <fullName evidence="1">Uncharacterized protein</fullName>
    </submittedName>
</protein>
<proteinExistence type="predicted"/>
<dbReference type="EMBL" id="AAWS01000028">
    <property type="protein sequence ID" value="EAY26934.1"/>
    <property type="molecule type" value="Genomic_DNA"/>
</dbReference>
<dbReference type="Proteomes" id="UP000004095">
    <property type="component" value="Unassembled WGS sequence"/>
</dbReference>
<reference evidence="1 2" key="1">
    <citation type="submission" date="2007-01" db="EMBL/GenBank/DDBJ databases">
        <authorList>
            <person name="Haygood M."/>
            <person name="Podell S."/>
            <person name="Anderson C."/>
            <person name="Hopkinson B."/>
            <person name="Roe K."/>
            <person name="Barbeau K."/>
            <person name="Gaasterland T."/>
            <person name="Ferriera S."/>
            <person name="Johnson J."/>
            <person name="Kravitz S."/>
            <person name="Beeson K."/>
            <person name="Sutton G."/>
            <person name="Rogers Y.-H."/>
            <person name="Friedman R."/>
            <person name="Frazier M."/>
            <person name="Venter J.C."/>
        </authorList>
    </citation>
    <scope>NUCLEOTIDE SEQUENCE [LARGE SCALE GENOMIC DNA]</scope>
    <source>
        <strain evidence="1 2">ATCC 23134</strain>
    </source>
</reference>
<organism evidence="1 2">
    <name type="scientific">Microscilla marina ATCC 23134</name>
    <dbReference type="NCBI Taxonomy" id="313606"/>
    <lineage>
        <taxon>Bacteria</taxon>
        <taxon>Pseudomonadati</taxon>
        <taxon>Bacteroidota</taxon>
        <taxon>Cytophagia</taxon>
        <taxon>Cytophagales</taxon>
        <taxon>Microscillaceae</taxon>
        <taxon>Microscilla</taxon>
    </lineage>
</organism>
<gene>
    <name evidence="1" type="ORF">M23134_03585</name>
</gene>
<dbReference type="RefSeq" id="WP_004156509.1">
    <property type="nucleotide sequence ID" value="NZ_AAWS01000028.1"/>
</dbReference>
<keyword evidence="2" id="KW-1185">Reference proteome</keyword>
<name>A1ZRM9_MICM2</name>
<sequence>MYDQKTIHVFQKLYETLSSHPDAYVGTLTKVNTVGTLRTGIILSPTFEYLYKNYAWGFHLIVHNIAFVAVERLERYQEGLHLEAGQFVFAHLNDDPIIAHTHHNEIFASIEARKPLAIAPTLRHFFLLCIELINVSLQYPLPDDEDEEKNDELIKDHFLANAASLVSKEYLGHLEHFLYF</sequence>